<dbReference type="PANTHER" id="PTHR46832">
    <property type="entry name" value="5'-METHYLTHIOADENOSINE/S-ADENOSYLHOMOCYSTEINE NUCLEOSIDASE"/>
    <property type="match status" value="1"/>
</dbReference>
<gene>
    <name evidence="3" type="ORF">B1812_10990</name>
</gene>
<dbReference type="OrthoDB" id="7357315at2"/>
<dbReference type="GO" id="GO:0009116">
    <property type="term" value="P:nucleoside metabolic process"/>
    <property type="evidence" value="ECO:0007669"/>
    <property type="project" value="InterPro"/>
</dbReference>
<feature type="domain" description="Nucleoside phosphorylase" evidence="2">
    <location>
        <begin position="73"/>
        <end position="187"/>
    </location>
</feature>
<reference evidence="3 4" key="1">
    <citation type="submission" date="2017-02" db="EMBL/GenBank/DDBJ databases">
        <authorList>
            <person name="Peterson S.W."/>
        </authorList>
    </citation>
    <scope>NUCLEOTIDE SEQUENCE [LARGE SCALE GENOMIC DNA]</scope>
    <source>
        <strain evidence="3 4">S285</strain>
    </source>
</reference>
<dbReference type="Gene3D" id="3.40.50.1580">
    <property type="entry name" value="Nucleoside phosphorylase domain"/>
    <property type="match status" value="1"/>
</dbReference>
<dbReference type="GO" id="GO:0008930">
    <property type="term" value="F:methylthioadenosine nucleosidase activity"/>
    <property type="evidence" value="ECO:0007669"/>
    <property type="project" value="TreeGrafter"/>
</dbReference>
<proteinExistence type="predicted"/>
<dbReference type="Proteomes" id="UP000193978">
    <property type="component" value="Chromosome"/>
</dbReference>
<dbReference type="PANTHER" id="PTHR46832:SF1">
    <property type="entry name" value="5'-METHYLTHIOADENOSINE_S-ADENOSYLHOMOCYSTEINE NUCLEOSIDASE"/>
    <property type="match status" value="1"/>
</dbReference>
<dbReference type="AlphaFoldDB" id="A0A1W6MV88"/>
<dbReference type="InterPro" id="IPR035994">
    <property type="entry name" value="Nucleoside_phosphorylase_sf"/>
</dbReference>
<name>A0A1W6MV88_9HYPH</name>
<keyword evidence="1" id="KW-0812">Transmembrane</keyword>
<feature type="transmembrane region" description="Helical" evidence="1">
    <location>
        <begin position="20"/>
        <end position="38"/>
    </location>
</feature>
<sequence>MTEERSNGRRRSQELRRGRALVSPGAGALPVLVVTGLVREAAALGSDVVPLISGADAGLLRRALDERAKGAFSAVVSFGLAGGLDPSLSPGTMIVANGVVAESERFACSPGLVRVLIEGFSGAGVAAREGLVAGVEAPIMTAEGKARLFRESGALAVDMESHLAAAFARQRGLPFAAARVVSDPAGRALPPLAAKAVRADGSVDLPLVLRELGREPRQLLGLIAAGLDSGAAFRTLGRCGPHIGPLLRLALS</sequence>
<dbReference type="GO" id="GO:0019284">
    <property type="term" value="P:L-methionine salvage from S-adenosylmethionine"/>
    <property type="evidence" value="ECO:0007669"/>
    <property type="project" value="TreeGrafter"/>
</dbReference>
<dbReference type="SUPFAM" id="SSF53167">
    <property type="entry name" value="Purine and uridine phosphorylases"/>
    <property type="match status" value="1"/>
</dbReference>
<accession>A0A1W6MV88</accession>
<dbReference type="InterPro" id="IPR000845">
    <property type="entry name" value="Nucleoside_phosphorylase_d"/>
</dbReference>
<dbReference type="EMBL" id="CP019948">
    <property type="protein sequence ID" value="ARN81510.1"/>
    <property type="molecule type" value="Genomic_DNA"/>
</dbReference>
<organism evidence="3 4">
    <name type="scientific">Methylocystis bryophila</name>
    <dbReference type="NCBI Taxonomy" id="655015"/>
    <lineage>
        <taxon>Bacteria</taxon>
        <taxon>Pseudomonadati</taxon>
        <taxon>Pseudomonadota</taxon>
        <taxon>Alphaproteobacteria</taxon>
        <taxon>Hyphomicrobiales</taxon>
        <taxon>Methylocystaceae</taxon>
        <taxon>Methylocystis</taxon>
    </lineage>
</organism>
<dbReference type="STRING" id="655015.B1812_10990"/>
<keyword evidence="4" id="KW-1185">Reference proteome</keyword>
<protein>
    <recommendedName>
        <fullName evidence="2">Nucleoside phosphorylase domain-containing protein</fullName>
    </recommendedName>
</protein>
<evidence type="ECO:0000313" key="4">
    <source>
        <dbReference type="Proteomes" id="UP000193978"/>
    </source>
</evidence>
<keyword evidence="1" id="KW-0472">Membrane</keyword>
<dbReference type="RefSeq" id="WP_085771623.1">
    <property type="nucleotide sequence ID" value="NZ_AP027149.1"/>
</dbReference>
<dbReference type="Pfam" id="PF01048">
    <property type="entry name" value="PNP_UDP_1"/>
    <property type="match status" value="1"/>
</dbReference>
<evidence type="ECO:0000259" key="2">
    <source>
        <dbReference type="Pfam" id="PF01048"/>
    </source>
</evidence>
<dbReference type="CDD" id="cd17768">
    <property type="entry name" value="adenosylhopane_nucleosidase_HpnG-like"/>
    <property type="match status" value="1"/>
</dbReference>
<dbReference type="InterPro" id="IPR017831">
    <property type="entry name" value="Hopanoid-assoc_phosphoryl_HpnG"/>
</dbReference>
<evidence type="ECO:0000313" key="3">
    <source>
        <dbReference type="EMBL" id="ARN81510.1"/>
    </source>
</evidence>
<dbReference type="KEGG" id="mbry:B1812_10990"/>
<evidence type="ECO:0000256" key="1">
    <source>
        <dbReference type="SAM" id="Phobius"/>
    </source>
</evidence>
<dbReference type="NCBIfam" id="TIGR03468">
    <property type="entry name" value="HpnG"/>
    <property type="match status" value="1"/>
</dbReference>
<dbReference type="GO" id="GO:0008782">
    <property type="term" value="F:adenosylhomocysteine nucleosidase activity"/>
    <property type="evidence" value="ECO:0007669"/>
    <property type="project" value="TreeGrafter"/>
</dbReference>
<keyword evidence="1" id="KW-1133">Transmembrane helix</keyword>
<dbReference type="GO" id="GO:0005829">
    <property type="term" value="C:cytosol"/>
    <property type="evidence" value="ECO:0007669"/>
    <property type="project" value="TreeGrafter"/>
</dbReference>